<gene>
    <name evidence="1" type="ORF">S01H1_74223</name>
</gene>
<dbReference type="Gene3D" id="2.60.120.200">
    <property type="match status" value="1"/>
</dbReference>
<evidence type="ECO:0000313" key="1">
    <source>
        <dbReference type="EMBL" id="GAG35152.1"/>
    </source>
</evidence>
<proteinExistence type="predicted"/>
<sequence length="105" mass="11832">EYSADGVMEAFINGNLVSSVAGREIMRGDMDIDLFCLYYFYGGNTSEFAPPTVQWVLIDDIHIFLYKDSVTQPADNTGSLSDRKLRKLPGWDYDAGEKVNRTSDH</sequence>
<name>X0XID8_9ZZZZ</name>
<comment type="caution">
    <text evidence="1">The sequence shown here is derived from an EMBL/GenBank/DDBJ whole genome shotgun (WGS) entry which is preliminary data.</text>
</comment>
<reference evidence="1" key="1">
    <citation type="journal article" date="2014" name="Front. Microbiol.">
        <title>High frequency of phylogenetically diverse reductive dehalogenase-homologous genes in deep subseafloor sedimentary metagenomes.</title>
        <authorList>
            <person name="Kawai M."/>
            <person name="Futagami T."/>
            <person name="Toyoda A."/>
            <person name="Takaki Y."/>
            <person name="Nishi S."/>
            <person name="Hori S."/>
            <person name="Arai W."/>
            <person name="Tsubouchi T."/>
            <person name="Morono Y."/>
            <person name="Uchiyama I."/>
            <person name="Ito T."/>
            <person name="Fujiyama A."/>
            <person name="Inagaki F."/>
            <person name="Takami H."/>
        </authorList>
    </citation>
    <scope>NUCLEOTIDE SEQUENCE</scope>
    <source>
        <strain evidence="1">Expedition CK06-06</strain>
    </source>
</reference>
<dbReference type="AlphaFoldDB" id="X0XID8"/>
<organism evidence="1">
    <name type="scientific">marine sediment metagenome</name>
    <dbReference type="NCBI Taxonomy" id="412755"/>
    <lineage>
        <taxon>unclassified sequences</taxon>
        <taxon>metagenomes</taxon>
        <taxon>ecological metagenomes</taxon>
    </lineage>
</organism>
<accession>X0XID8</accession>
<feature type="non-terminal residue" evidence="1">
    <location>
        <position position="1"/>
    </location>
</feature>
<protein>
    <submittedName>
        <fullName evidence="1">Uncharacterized protein</fullName>
    </submittedName>
</protein>
<dbReference type="EMBL" id="BARS01049637">
    <property type="protein sequence ID" value="GAG35152.1"/>
    <property type="molecule type" value="Genomic_DNA"/>
</dbReference>